<reference evidence="1 2" key="1">
    <citation type="submission" date="2021-06" db="EMBL/GenBank/DDBJ databases">
        <title>Actinoplanes lichenicola sp. nov., and Actinoplanes ovalisporus sp. nov., isolated from lichen in Thailand.</title>
        <authorList>
            <person name="Saeng-In P."/>
            <person name="Kanchanasin P."/>
            <person name="Yuki M."/>
            <person name="Kudo T."/>
            <person name="Ohkuma M."/>
            <person name="Phongsopitanun W."/>
            <person name="Tanasupawat S."/>
        </authorList>
    </citation>
    <scope>NUCLEOTIDE SEQUENCE [LARGE SCALE GENOMIC DNA]</scope>
    <source>
        <strain evidence="1 2">NBRC 110975</strain>
    </source>
</reference>
<sequence length="203" mass="21865">MTMDPDETRGVMNQLLYPIDGAPDLSDATAARMVDNLIDGRLFASPVASFAEAIDSTVRAGSLHPEAAEMSRRFSSAELLDFVRRVGSLLEERRPWPPPKFTKLDVSAWSSFGQAPVIAQVNRPTLQLTGAVGFSFDQVPAGEGKLPVLVLRLRTGEEVALMGSVDPRSSTFALLYGGTSAPADVIASFLELSRLRPADITTM</sequence>
<proteinExistence type="predicted"/>
<accession>A0ABS5Z3I6</accession>
<name>A0ABS5Z3I6_9ACTN</name>
<protein>
    <recommendedName>
        <fullName evidence="3">DUF1707 domain-containing protein</fullName>
    </recommendedName>
</protein>
<evidence type="ECO:0000313" key="2">
    <source>
        <dbReference type="Proteomes" id="UP001519654"/>
    </source>
</evidence>
<dbReference type="Proteomes" id="UP001519654">
    <property type="component" value="Unassembled WGS sequence"/>
</dbReference>
<evidence type="ECO:0008006" key="3">
    <source>
        <dbReference type="Google" id="ProtNLM"/>
    </source>
</evidence>
<keyword evidence="2" id="KW-1185">Reference proteome</keyword>
<evidence type="ECO:0000313" key="1">
    <source>
        <dbReference type="EMBL" id="MBU2670228.1"/>
    </source>
</evidence>
<comment type="caution">
    <text evidence="1">The sequence shown here is derived from an EMBL/GenBank/DDBJ whole genome shotgun (WGS) entry which is preliminary data.</text>
</comment>
<gene>
    <name evidence="1" type="ORF">KOI35_42680</name>
</gene>
<organism evidence="1 2">
    <name type="scientific">Paractinoplanes bogorensis</name>
    <dbReference type="NCBI Taxonomy" id="1610840"/>
    <lineage>
        <taxon>Bacteria</taxon>
        <taxon>Bacillati</taxon>
        <taxon>Actinomycetota</taxon>
        <taxon>Actinomycetes</taxon>
        <taxon>Micromonosporales</taxon>
        <taxon>Micromonosporaceae</taxon>
        <taxon>Paractinoplanes</taxon>
    </lineage>
</organism>
<dbReference type="EMBL" id="JAHKKG010000018">
    <property type="protein sequence ID" value="MBU2670228.1"/>
    <property type="molecule type" value="Genomic_DNA"/>
</dbReference>
<dbReference type="RefSeq" id="WP_215795452.1">
    <property type="nucleotide sequence ID" value="NZ_JAHKKG010000018.1"/>
</dbReference>